<feature type="non-terminal residue" evidence="1">
    <location>
        <position position="1"/>
    </location>
</feature>
<protein>
    <submittedName>
        <fullName evidence="1">1438_t:CDS:1</fullName>
    </submittedName>
</protein>
<proteinExistence type="predicted"/>
<gene>
    <name evidence="1" type="ORF">FMOSSE_LOCUS16304</name>
</gene>
<sequence>NMLIIVNTILAVDLTPVADIIFIVNTITDKSILHNSSPTRTPLNELDLLSDPFLLKLKFKLILKFSDENAF</sequence>
<dbReference type="EMBL" id="CAJVPP010021950">
    <property type="protein sequence ID" value="CAG8743971.1"/>
    <property type="molecule type" value="Genomic_DNA"/>
</dbReference>
<keyword evidence="2" id="KW-1185">Reference proteome</keyword>
<evidence type="ECO:0000313" key="1">
    <source>
        <dbReference type="EMBL" id="CAG8743971.1"/>
    </source>
</evidence>
<evidence type="ECO:0000313" key="2">
    <source>
        <dbReference type="Proteomes" id="UP000789375"/>
    </source>
</evidence>
<reference evidence="1" key="1">
    <citation type="submission" date="2021-06" db="EMBL/GenBank/DDBJ databases">
        <authorList>
            <person name="Kallberg Y."/>
            <person name="Tangrot J."/>
            <person name="Rosling A."/>
        </authorList>
    </citation>
    <scope>NUCLEOTIDE SEQUENCE</scope>
    <source>
        <strain evidence="1">87-6 pot B 2015</strain>
    </source>
</reference>
<accession>A0A9N9INL1</accession>
<organism evidence="1 2">
    <name type="scientific">Funneliformis mosseae</name>
    <name type="common">Endomycorrhizal fungus</name>
    <name type="synonym">Glomus mosseae</name>
    <dbReference type="NCBI Taxonomy" id="27381"/>
    <lineage>
        <taxon>Eukaryota</taxon>
        <taxon>Fungi</taxon>
        <taxon>Fungi incertae sedis</taxon>
        <taxon>Mucoromycota</taxon>
        <taxon>Glomeromycotina</taxon>
        <taxon>Glomeromycetes</taxon>
        <taxon>Glomerales</taxon>
        <taxon>Glomeraceae</taxon>
        <taxon>Funneliformis</taxon>
    </lineage>
</organism>
<comment type="caution">
    <text evidence="1">The sequence shown here is derived from an EMBL/GenBank/DDBJ whole genome shotgun (WGS) entry which is preliminary data.</text>
</comment>
<dbReference type="AlphaFoldDB" id="A0A9N9INL1"/>
<name>A0A9N9INL1_FUNMO</name>
<dbReference type="Proteomes" id="UP000789375">
    <property type="component" value="Unassembled WGS sequence"/>
</dbReference>